<organism evidence="1 2">
    <name type="scientific">Leptospirillum ferriphilum</name>
    <dbReference type="NCBI Taxonomy" id="178606"/>
    <lineage>
        <taxon>Bacteria</taxon>
        <taxon>Pseudomonadati</taxon>
        <taxon>Nitrospirota</taxon>
        <taxon>Nitrospiria</taxon>
        <taxon>Nitrospirales</taxon>
        <taxon>Nitrospiraceae</taxon>
        <taxon>Leptospirillum</taxon>
    </lineage>
</organism>
<dbReference type="RefSeq" id="WP_036082467.1">
    <property type="nucleotide sequence ID" value="NZ_JPGK01000005.1"/>
</dbReference>
<reference evidence="1 2" key="1">
    <citation type="submission" date="2014-06" db="EMBL/GenBank/DDBJ databases">
        <title>Draft genome sequence of iron oxidizing acidophile Leptospirillum ferriphilum DSM14647.</title>
        <authorList>
            <person name="Cardenas J.P."/>
            <person name="Lazcano M."/>
            <person name="Ossandon F.J."/>
            <person name="Corbett M."/>
            <person name="Holmes D.S."/>
            <person name="Watkin E."/>
        </authorList>
    </citation>
    <scope>NUCLEOTIDE SEQUENCE [LARGE SCALE GENOMIC DNA]</scope>
    <source>
        <strain evidence="1 2">DSM 14647</strain>
    </source>
</reference>
<proteinExistence type="predicted"/>
<protein>
    <submittedName>
        <fullName evidence="1">Uncharacterized protein</fullName>
    </submittedName>
</protein>
<dbReference type="AlphaFoldDB" id="A0A094WBC5"/>
<accession>A0A094WBC5</accession>
<evidence type="ECO:0000313" key="2">
    <source>
        <dbReference type="Proteomes" id="UP000029452"/>
    </source>
</evidence>
<sequence length="154" mass="18203">MSYTEEECAKEFFGLPNEEKIRRLEEFFGIRKGKALSEKEREWNKKIMGDLPEEFDWENVHLWSVDHWARLIRKSEFISRRLGLRQEYYRRILVLEGVSEAASYQILRPTPYSYVLKNEELSAIANELNDIQKTGRDSLCKRTLTCPVPGGRND</sequence>
<dbReference type="PATRIC" id="fig|178606.4.peg.1520"/>
<gene>
    <name evidence="1" type="ORF">LptCag_1515</name>
</gene>
<comment type="caution">
    <text evidence="1">The sequence shown here is derived from an EMBL/GenBank/DDBJ whole genome shotgun (WGS) entry which is preliminary data.</text>
</comment>
<name>A0A094WBC5_9BACT</name>
<evidence type="ECO:0000313" key="1">
    <source>
        <dbReference type="EMBL" id="KGA93805.1"/>
    </source>
</evidence>
<dbReference type="EMBL" id="JPGK01000005">
    <property type="protein sequence ID" value="KGA93805.1"/>
    <property type="molecule type" value="Genomic_DNA"/>
</dbReference>
<dbReference type="Proteomes" id="UP000029452">
    <property type="component" value="Unassembled WGS sequence"/>
</dbReference>